<dbReference type="InterPro" id="IPR036508">
    <property type="entry name" value="Chitin-bd_dom_sf"/>
</dbReference>
<reference evidence="9" key="1">
    <citation type="submission" date="2013-03" db="EMBL/GenBank/DDBJ databases">
        <title>The Genome Sequence of Anopheles minimus MINIMUS1.</title>
        <authorList>
            <consortium name="The Broad Institute Genomics Platform"/>
            <person name="Neafsey D.E."/>
            <person name="Walton C."/>
            <person name="Walker B."/>
            <person name="Young S.K."/>
            <person name="Zeng Q."/>
            <person name="Gargeya S."/>
            <person name="Fitzgerald M."/>
            <person name="Haas B."/>
            <person name="Abouelleil A."/>
            <person name="Allen A.W."/>
            <person name="Alvarado L."/>
            <person name="Arachchi H.M."/>
            <person name="Berlin A.M."/>
            <person name="Chapman S.B."/>
            <person name="Gainer-Dewar J."/>
            <person name="Goldberg J."/>
            <person name="Griggs A."/>
            <person name="Gujja S."/>
            <person name="Hansen M."/>
            <person name="Howarth C."/>
            <person name="Imamovic A."/>
            <person name="Ireland A."/>
            <person name="Larimer J."/>
            <person name="McCowan C."/>
            <person name="Murphy C."/>
            <person name="Pearson M."/>
            <person name="Poon T.W."/>
            <person name="Priest M."/>
            <person name="Roberts A."/>
            <person name="Saif S."/>
            <person name="Shea T."/>
            <person name="Sisk P."/>
            <person name="Sykes S."/>
            <person name="Wortman J."/>
            <person name="Nusbaum C."/>
            <person name="Birren B."/>
        </authorList>
    </citation>
    <scope>NUCLEOTIDE SEQUENCE [LARGE SCALE GENOMIC DNA]</scope>
    <source>
        <strain evidence="9">MINIMUS1</strain>
    </source>
</reference>
<keyword evidence="1" id="KW-0147">Chitin-binding</keyword>
<reference evidence="8" key="2">
    <citation type="submission" date="2020-05" db="UniProtKB">
        <authorList>
            <consortium name="EnsemblMetazoa"/>
        </authorList>
    </citation>
    <scope>IDENTIFICATION</scope>
    <source>
        <strain evidence="8">MINIMUS1</strain>
    </source>
</reference>
<dbReference type="PROSITE" id="PS50940">
    <property type="entry name" value="CHIT_BIND_II"/>
    <property type="match status" value="2"/>
</dbReference>
<proteinExistence type="predicted"/>
<protein>
    <recommendedName>
        <fullName evidence="7">Chitin-binding type-2 domain-containing protein</fullName>
    </recommendedName>
</protein>
<dbReference type="GO" id="GO:0008061">
    <property type="term" value="F:chitin binding"/>
    <property type="evidence" value="ECO:0007669"/>
    <property type="project" value="UniProtKB-KW"/>
</dbReference>
<dbReference type="PANTHER" id="PTHR23301:SF0">
    <property type="entry name" value="CHITIN-BINDING TYPE-2 DOMAIN-CONTAINING PROTEIN-RELATED"/>
    <property type="match status" value="1"/>
</dbReference>
<feature type="domain" description="Chitin-binding type-2" evidence="7">
    <location>
        <begin position="82"/>
        <end position="133"/>
    </location>
</feature>
<accession>A0A182W9K6</accession>
<evidence type="ECO:0000313" key="8">
    <source>
        <dbReference type="EnsemblMetazoa" id="AMIN007034-PA"/>
    </source>
</evidence>
<dbReference type="Gene3D" id="2.170.140.10">
    <property type="entry name" value="Chitin binding domain"/>
    <property type="match status" value="2"/>
</dbReference>
<dbReference type="EnsemblMetazoa" id="AMIN007034-RA">
    <property type="protein sequence ID" value="AMIN007034-PA"/>
    <property type="gene ID" value="AMIN007034"/>
</dbReference>
<dbReference type="SMART" id="SM00494">
    <property type="entry name" value="ChtBD2"/>
    <property type="match status" value="2"/>
</dbReference>
<feature type="signal peptide" evidence="6">
    <location>
        <begin position="1"/>
        <end position="24"/>
    </location>
</feature>
<keyword evidence="2 6" id="KW-0732">Signal</keyword>
<evidence type="ECO:0000256" key="4">
    <source>
        <dbReference type="ARBA" id="ARBA00023157"/>
    </source>
</evidence>
<feature type="domain" description="Chitin-binding type-2" evidence="7">
    <location>
        <begin position="25"/>
        <end position="81"/>
    </location>
</feature>
<evidence type="ECO:0000313" key="9">
    <source>
        <dbReference type="Proteomes" id="UP000075920"/>
    </source>
</evidence>
<sequence length="133" mass="14525">MQGSSAILVAILVVVSVLVQQGAAEPTCRPTESYLTSNPRDCRSYYYCFEGKSYYGICGPGHRFDESRQSCLQASVSECFPCPAAGAINMPHPTSCQKFVLCFLGVANERECPPGLLFNQQLRQCDLIANVTC</sequence>
<evidence type="ECO:0000256" key="2">
    <source>
        <dbReference type="ARBA" id="ARBA00022729"/>
    </source>
</evidence>
<evidence type="ECO:0000256" key="3">
    <source>
        <dbReference type="ARBA" id="ARBA00022737"/>
    </source>
</evidence>
<dbReference type="InterPro" id="IPR002557">
    <property type="entry name" value="Chitin-bd_dom"/>
</dbReference>
<evidence type="ECO:0000256" key="6">
    <source>
        <dbReference type="SAM" id="SignalP"/>
    </source>
</evidence>
<dbReference type="VEuPathDB" id="VectorBase:AMIN007034"/>
<dbReference type="SUPFAM" id="SSF57625">
    <property type="entry name" value="Invertebrate chitin-binding proteins"/>
    <property type="match status" value="2"/>
</dbReference>
<name>A0A182W9K6_9DIPT</name>
<keyword evidence="5" id="KW-0325">Glycoprotein</keyword>
<keyword evidence="4" id="KW-1015">Disulfide bond</keyword>
<evidence type="ECO:0000256" key="5">
    <source>
        <dbReference type="ARBA" id="ARBA00023180"/>
    </source>
</evidence>
<dbReference type="Pfam" id="PF01607">
    <property type="entry name" value="CBM_14"/>
    <property type="match status" value="2"/>
</dbReference>
<evidence type="ECO:0000256" key="1">
    <source>
        <dbReference type="ARBA" id="ARBA00022669"/>
    </source>
</evidence>
<dbReference type="Proteomes" id="UP000075920">
    <property type="component" value="Unassembled WGS sequence"/>
</dbReference>
<keyword evidence="3" id="KW-0677">Repeat</keyword>
<evidence type="ECO:0000259" key="7">
    <source>
        <dbReference type="PROSITE" id="PS50940"/>
    </source>
</evidence>
<keyword evidence="9" id="KW-1185">Reference proteome</keyword>
<dbReference type="AlphaFoldDB" id="A0A182W9K6"/>
<organism evidence="8 9">
    <name type="scientific">Anopheles minimus</name>
    <dbReference type="NCBI Taxonomy" id="112268"/>
    <lineage>
        <taxon>Eukaryota</taxon>
        <taxon>Metazoa</taxon>
        <taxon>Ecdysozoa</taxon>
        <taxon>Arthropoda</taxon>
        <taxon>Hexapoda</taxon>
        <taxon>Insecta</taxon>
        <taxon>Pterygota</taxon>
        <taxon>Neoptera</taxon>
        <taxon>Endopterygota</taxon>
        <taxon>Diptera</taxon>
        <taxon>Nematocera</taxon>
        <taxon>Culicoidea</taxon>
        <taxon>Culicidae</taxon>
        <taxon>Anophelinae</taxon>
        <taxon>Anopheles</taxon>
    </lineage>
</organism>
<dbReference type="STRING" id="112268.A0A182W9K6"/>
<dbReference type="InterPro" id="IPR051940">
    <property type="entry name" value="Chitin_bind-dev_reg"/>
</dbReference>
<feature type="chain" id="PRO_5008140974" description="Chitin-binding type-2 domain-containing protein" evidence="6">
    <location>
        <begin position="25"/>
        <end position="133"/>
    </location>
</feature>
<dbReference type="PANTHER" id="PTHR23301">
    <property type="entry name" value="CHITIN BINDING PERITROPHIN-A"/>
    <property type="match status" value="1"/>
</dbReference>
<dbReference type="GO" id="GO:0005576">
    <property type="term" value="C:extracellular region"/>
    <property type="evidence" value="ECO:0007669"/>
    <property type="project" value="InterPro"/>
</dbReference>